<dbReference type="Proteomes" id="UP000281553">
    <property type="component" value="Unassembled WGS sequence"/>
</dbReference>
<evidence type="ECO:0000313" key="1">
    <source>
        <dbReference type="EMBL" id="VDN44518.1"/>
    </source>
</evidence>
<accession>A0A3P7P6K9</accession>
<gene>
    <name evidence="1" type="ORF">DILT_LOCUS19355</name>
</gene>
<reference evidence="1 2" key="1">
    <citation type="submission" date="2018-11" db="EMBL/GenBank/DDBJ databases">
        <authorList>
            <consortium name="Pathogen Informatics"/>
        </authorList>
    </citation>
    <scope>NUCLEOTIDE SEQUENCE [LARGE SCALE GENOMIC DNA]</scope>
</reference>
<proteinExistence type="predicted"/>
<protein>
    <submittedName>
        <fullName evidence="1">Uncharacterized protein</fullName>
    </submittedName>
</protein>
<organism evidence="1 2">
    <name type="scientific">Dibothriocephalus latus</name>
    <name type="common">Fish tapeworm</name>
    <name type="synonym">Diphyllobothrium latum</name>
    <dbReference type="NCBI Taxonomy" id="60516"/>
    <lineage>
        <taxon>Eukaryota</taxon>
        <taxon>Metazoa</taxon>
        <taxon>Spiralia</taxon>
        <taxon>Lophotrochozoa</taxon>
        <taxon>Platyhelminthes</taxon>
        <taxon>Cestoda</taxon>
        <taxon>Eucestoda</taxon>
        <taxon>Diphyllobothriidea</taxon>
        <taxon>Diphyllobothriidae</taxon>
        <taxon>Dibothriocephalus</taxon>
    </lineage>
</organism>
<dbReference type="EMBL" id="UYRU01111889">
    <property type="protein sequence ID" value="VDN44518.1"/>
    <property type="molecule type" value="Genomic_DNA"/>
</dbReference>
<evidence type="ECO:0000313" key="2">
    <source>
        <dbReference type="Proteomes" id="UP000281553"/>
    </source>
</evidence>
<keyword evidence="2" id="KW-1185">Reference proteome</keyword>
<dbReference type="AlphaFoldDB" id="A0A3P7P6K9"/>
<sequence length="290" mass="33177">MTFGPRFALALAHRFRKRGRRGTHRTGDPEAAFAGLLVRVLLLLWLTDSEREESLALSGERFEAPLLNPEAAFAGLLLRVLLLLWLTDSEREEDVERTELAADFFLHKLPLNIFPFLDPEAAFEGLLLRVLLLLWLADLEREEDVERTELAADSFLHNLPLYFFSFLDPGAAFAGLLFRVLLLLWLTDPEREEDIQKLLSRDFCSGFCSCFGSRTQNARETWNAPNWRRILFSNPGAVFVGLLVRILLLPWLTDPERDEDVERIELAADSFLECFPLCFFSFLDPGAAFV</sequence>
<name>A0A3P7P6K9_DIBLA</name>